<name>A0A485L5G4_9STRA</name>
<evidence type="ECO:0000256" key="1">
    <source>
        <dbReference type="SAM" id="SignalP"/>
    </source>
</evidence>
<gene>
    <name evidence="3" type="primary">Aste57867_15996</name>
    <name evidence="2" type="ORF">As57867_015940</name>
    <name evidence="3" type="ORF">ASTE57867_15996</name>
</gene>
<reference evidence="2" key="2">
    <citation type="submission" date="2019-06" db="EMBL/GenBank/DDBJ databases">
        <title>Genomics analysis of Aphanomyces spp. identifies a new class of oomycete effector associated with host adaptation.</title>
        <authorList>
            <person name="Gaulin E."/>
        </authorList>
    </citation>
    <scope>NUCLEOTIDE SEQUENCE</scope>
    <source>
        <strain evidence="2">CBS 578.67</strain>
    </source>
</reference>
<reference evidence="3 4" key="1">
    <citation type="submission" date="2019-03" db="EMBL/GenBank/DDBJ databases">
        <authorList>
            <person name="Gaulin E."/>
            <person name="Dumas B."/>
        </authorList>
    </citation>
    <scope>NUCLEOTIDE SEQUENCE [LARGE SCALE GENOMIC DNA]</scope>
    <source>
        <strain evidence="3">CBS 568.67</strain>
    </source>
</reference>
<proteinExistence type="predicted"/>
<evidence type="ECO:0000313" key="2">
    <source>
        <dbReference type="EMBL" id="KAF0692987.1"/>
    </source>
</evidence>
<feature type="signal peptide" evidence="1">
    <location>
        <begin position="1"/>
        <end position="23"/>
    </location>
</feature>
<organism evidence="3 4">
    <name type="scientific">Aphanomyces stellatus</name>
    <dbReference type="NCBI Taxonomy" id="120398"/>
    <lineage>
        <taxon>Eukaryota</taxon>
        <taxon>Sar</taxon>
        <taxon>Stramenopiles</taxon>
        <taxon>Oomycota</taxon>
        <taxon>Saprolegniomycetes</taxon>
        <taxon>Saprolegniales</taxon>
        <taxon>Verrucalvaceae</taxon>
        <taxon>Aphanomyces</taxon>
    </lineage>
</organism>
<evidence type="ECO:0000313" key="4">
    <source>
        <dbReference type="Proteomes" id="UP000332933"/>
    </source>
</evidence>
<feature type="chain" id="PRO_5036116338" evidence="1">
    <location>
        <begin position="24"/>
        <end position="160"/>
    </location>
</feature>
<sequence length="160" mass="17664">MWRQLNLAVVALLQAVPVGVVLAIEGQPWGALLSANSSSVPLVRERLLGHLMGFSWSLSCTPKSIGMAIAQLLVSFSTLRSLRVVHLADAPVPSNRPLPHQAYMYHASSMWYFAPFPMVQQAAVPPFDEITLSKTNFPAGAMFVVYAEYNFRGTRRVVTY</sequence>
<dbReference type="EMBL" id="CAADRA010005804">
    <property type="protein sequence ID" value="VFT92781.1"/>
    <property type="molecule type" value="Genomic_DNA"/>
</dbReference>
<dbReference type="Proteomes" id="UP000332933">
    <property type="component" value="Unassembled WGS sequence"/>
</dbReference>
<dbReference type="AlphaFoldDB" id="A0A485L5G4"/>
<keyword evidence="1" id="KW-0732">Signal</keyword>
<accession>A0A485L5G4</accession>
<keyword evidence="4" id="KW-1185">Reference proteome</keyword>
<protein>
    <submittedName>
        <fullName evidence="3">Aste57867_15996 protein</fullName>
    </submittedName>
</protein>
<evidence type="ECO:0000313" key="3">
    <source>
        <dbReference type="EMBL" id="VFT92781.1"/>
    </source>
</evidence>
<dbReference type="EMBL" id="VJMH01005783">
    <property type="protein sequence ID" value="KAF0692987.1"/>
    <property type="molecule type" value="Genomic_DNA"/>
</dbReference>